<keyword evidence="4" id="KW-0732">Signal</keyword>
<dbReference type="Pfam" id="PF16344">
    <property type="entry name" value="FecR_C"/>
    <property type="match status" value="1"/>
</dbReference>
<evidence type="ECO:0000256" key="1">
    <source>
        <dbReference type="ARBA" id="ARBA00004442"/>
    </source>
</evidence>
<proteinExistence type="predicted"/>
<dbReference type="PROSITE" id="PS51257">
    <property type="entry name" value="PROKAR_LIPOPROTEIN"/>
    <property type="match status" value="1"/>
</dbReference>
<dbReference type="InterPro" id="IPR008969">
    <property type="entry name" value="CarboxyPept-like_regulatory"/>
</dbReference>
<dbReference type="InterPro" id="IPR012910">
    <property type="entry name" value="Plug_dom"/>
</dbReference>
<dbReference type="InterPro" id="IPR037066">
    <property type="entry name" value="Plug_dom_sf"/>
</dbReference>
<dbReference type="Proteomes" id="UP000428260">
    <property type="component" value="Chromosome"/>
</dbReference>
<evidence type="ECO:0000256" key="4">
    <source>
        <dbReference type="SAM" id="SignalP"/>
    </source>
</evidence>
<feature type="signal peptide" evidence="4">
    <location>
        <begin position="1"/>
        <end position="26"/>
    </location>
</feature>
<keyword evidence="8" id="KW-1185">Reference proteome</keyword>
<organism evidence="7 8">
    <name type="scientific">Maribellus comscasis</name>
    <dbReference type="NCBI Taxonomy" id="2681766"/>
    <lineage>
        <taxon>Bacteria</taxon>
        <taxon>Pseudomonadati</taxon>
        <taxon>Bacteroidota</taxon>
        <taxon>Bacteroidia</taxon>
        <taxon>Marinilabiliales</taxon>
        <taxon>Prolixibacteraceae</taxon>
        <taxon>Maribellus</taxon>
    </lineage>
</organism>
<dbReference type="SUPFAM" id="SSF56935">
    <property type="entry name" value="Porins"/>
    <property type="match status" value="1"/>
</dbReference>
<gene>
    <name evidence="7" type="ORF">GM418_16335</name>
</gene>
<dbReference type="Gene3D" id="3.55.50.30">
    <property type="match status" value="1"/>
</dbReference>
<keyword evidence="3" id="KW-0998">Cell outer membrane</keyword>
<keyword evidence="2" id="KW-0472">Membrane</keyword>
<keyword evidence="7" id="KW-0675">Receptor</keyword>
<dbReference type="Gene3D" id="2.60.40.1120">
    <property type="entry name" value="Carboxypeptidase-like, regulatory domain"/>
    <property type="match status" value="1"/>
</dbReference>
<evidence type="ECO:0000313" key="8">
    <source>
        <dbReference type="Proteomes" id="UP000428260"/>
    </source>
</evidence>
<name>A0A6I6K175_9BACT</name>
<dbReference type="InterPro" id="IPR032508">
    <property type="entry name" value="FecR_C"/>
</dbReference>
<accession>A0A6I6K175</accession>
<dbReference type="RefSeq" id="WP_158868214.1">
    <property type="nucleotide sequence ID" value="NZ_CP046401.1"/>
</dbReference>
<evidence type="ECO:0000259" key="6">
    <source>
        <dbReference type="Pfam" id="PF16344"/>
    </source>
</evidence>
<dbReference type="Gene3D" id="2.40.170.20">
    <property type="entry name" value="TonB-dependent receptor, beta-barrel domain"/>
    <property type="match status" value="1"/>
</dbReference>
<dbReference type="Gene3D" id="2.170.130.10">
    <property type="entry name" value="TonB-dependent receptor, plug domain"/>
    <property type="match status" value="1"/>
</dbReference>
<protein>
    <submittedName>
        <fullName evidence="7">TonB-dependent receptor plug domain-containing protein</fullName>
    </submittedName>
</protein>
<sequence>MKPKHRCISFILWAMLACLISLGGYAQSIDEIQISGNFRNVPLSFFFDTLEEQYGVKVYYKRAWVDKYSVNISFINNPLSRALNSIFVSHELTYEVFQDNSIVVFPRRLDTRSNLEGVDQTLVIGNPINKGRYKRALITGKVIDGKTGDPLPGAVIYNSKLDKGATTGSGGSFKLELPTGEHYLSISFMGFQGYEKQINLIEPGEVEFELFEESHSIGEVLVVADEFNTSRTQMSMVQMSAKDIKTLPLLMGERDVMKSIVMLPGIQSVGELSSGFNVRGGNSDQNLILLENSPVFNTSHLFGFISAINPDVVEDMRVFKGGLPARFGERVSSIMEIEMKDGNEDKVKFYGGLGVINSRLTFDGPITKDKKLTFIAAGRMSYTDWVLKQVPDADISNSVTNFYDLSGKLSYKFDKNNWLNIAGYSSNDEFSTSSQSINNYGNTLFNLESHNKYGEKLNAELNLSFSQYKFRLTDFADGKDFEAYYLDNQIQYGSVKYNLIWHPHPQHNIHTGFNGVYYVNSPGEIIPIAENTVIGQDKLDNENAFEGAIYISDEFDIVPGLTANVGFRYSRFALLGAKTVLLYDDEKAKSESTVVDSLVFGDGEIVKSYGGIEPRLALNWETDGGFSYKLSYQRTRQYISQISNNAVISPAEIWKTSDYHLEPLINDQIALGFQKDNVLRQYTLSTEVYYKQLQNLIEYKNGAQIVMNKHLETDLIPSDGYSYGVELSLRKPDGRLTGWLNYTYSRTMRKTTGEFDEEQINSGKYYPSIYDKPHDLSVVANYNISRRWRVSGNFVFISGRPVTLPEVTYQYAGETLVYYSDRNKYRMPPYHRFDISITFDENLRRKRMWKGSWTLSVYNLYGRKNPYSVYYRKTIADGGTDYKSYSLFKLAVIGVPIPSLTYNFTF</sequence>
<dbReference type="EMBL" id="CP046401">
    <property type="protein sequence ID" value="QGY45183.1"/>
    <property type="molecule type" value="Genomic_DNA"/>
</dbReference>
<evidence type="ECO:0000313" key="7">
    <source>
        <dbReference type="EMBL" id="QGY45183.1"/>
    </source>
</evidence>
<dbReference type="Pfam" id="PF07715">
    <property type="entry name" value="Plug"/>
    <property type="match status" value="1"/>
</dbReference>
<evidence type="ECO:0000259" key="5">
    <source>
        <dbReference type="Pfam" id="PF07715"/>
    </source>
</evidence>
<dbReference type="InterPro" id="IPR036942">
    <property type="entry name" value="Beta-barrel_TonB_sf"/>
</dbReference>
<dbReference type="GO" id="GO:0009279">
    <property type="term" value="C:cell outer membrane"/>
    <property type="evidence" value="ECO:0007669"/>
    <property type="project" value="UniProtKB-SubCell"/>
</dbReference>
<dbReference type="KEGG" id="mcos:GM418_16335"/>
<reference evidence="7 8" key="1">
    <citation type="submission" date="2019-11" db="EMBL/GenBank/DDBJ databases">
        <authorList>
            <person name="Zheng R.K."/>
            <person name="Sun C.M."/>
        </authorList>
    </citation>
    <scope>NUCLEOTIDE SEQUENCE [LARGE SCALE GENOMIC DNA]</scope>
    <source>
        <strain evidence="7 8">WC007</strain>
    </source>
</reference>
<feature type="chain" id="PRO_5026134801" evidence="4">
    <location>
        <begin position="27"/>
        <end position="906"/>
    </location>
</feature>
<dbReference type="Pfam" id="PF13715">
    <property type="entry name" value="CarbopepD_reg_2"/>
    <property type="match status" value="1"/>
</dbReference>
<dbReference type="AlphaFoldDB" id="A0A6I6K175"/>
<evidence type="ECO:0000256" key="3">
    <source>
        <dbReference type="ARBA" id="ARBA00023237"/>
    </source>
</evidence>
<feature type="domain" description="TonB-dependent receptor plug" evidence="5">
    <location>
        <begin position="232"/>
        <end position="330"/>
    </location>
</feature>
<comment type="subcellular location">
    <subcellularLocation>
        <location evidence="1">Cell outer membrane</location>
    </subcellularLocation>
</comment>
<evidence type="ECO:0000256" key="2">
    <source>
        <dbReference type="ARBA" id="ARBA00023136"/>
    </source>
</evidence>
<feature type="domain" description="Protein FecR C-terminal" evidence="6">
    <location>
        <begin position="37"/>
        <end position="103"/>
    </location>
</feature>
<dbReference type="SUPFAM" id="SSF49464">
    <property type="entry name" value="Carboxypeptidase regulatory domain-like"/>
    <property type="match status" value="1"/>
</dbReference>